<comment type="caution">
    <text evidence="1">The sequence shown here is derived from an EMBL/GenBank/DDBJ whole genome shotgun (WGS) entry which is preliminary data.</text>
</comment>
<organism evidence="1 2">
    <name type="scientific">Apiospora saccharicola</name>
    <dbReference type="NCBI Taxonomy" id="335842"/>
    <lineage>
        <taxon>Eukaryota</taxon>
        <taxon>Fungi</taxon>
        <taxon>Dikarya</taxon>
        <taxon>Ascomycota</taxon>
        <taxon>Pezizomycotina</taxon>
        <taxon>Sordariomycetes</taxon>
        <taxon>Xylariomycetidae</taxon>
        <taxon>Amphisphaeriales</taxon>
        <taxon>Apiosporaceae</taxon>
        <taxon>Apiospora</taxon>
    </lineage>
</organism>
<accession>A0ABR1TKA9</accession>
<reference evidence="1 2" key="1">
    <citation type="submission" date="2023-01" db="EMBL/GenBank/DDBJ databases">
        <title>Analysis of 21 Apiospora genomes using comparative genomics revels a genus with tremendous synthesis potential of carbohydrate active enzymes and secondary metabolites.</title>
        <authorList>
            <person name="Sorensen T."/>
        </authorList>
    </citation>
    <scope>NUCLEOTIDE SEQUENCE [LARGE SCALE GENOMIC DNA]</scope>
    <source>
        <strain evidence="1 2">CBS 83171</strain>
    </source>
</reference>
<name>A0ABR1TKA9_9PEZI</name>
<dbReference type="EMBL" id="JAQQWM010000009">
    <property type="protein sequence ID" value="KAK8047086.1"/>
    <property type="molecule type" value="Genomic_DNA"/>
</dbReference>
<dbReference type="Proteomes" id="UP001446871">
    <property type="component" value="Unassembled WGS sequence"/>
</dbReference>
<keyword evidence="2" id="KW-1185">Reference proteome</keyword>
<proteinExistence type="predicted"/>
<evidence type="ECO:0000313" key="2">
    <source>
        <dbReference type="Proteomes" id="UP001446871"/>
    </source>
</evidence>
<sequence>MTMESNTVRDQALGGSPPFIWQQHAVIRSLSLVFIHIQLRMIHIFIDQHEDGPDDMDPQTIRVITHHITTLGQRLDNIEARATEDARAGAIGNDENVA</sequence>
<evidence type="ECO:0000313" key="1">
    <source>
        <dbReference type="EMBL" id="KAK8047086.1"/>
    </source>
</evidence>
<protein>
    <submittedName>
        <fullName evidence="1">Uncharacterized protein</fullName>
    </submittedName>
</protein>
<gene>
    <name evidence="1" type="ORF">PG996_015150</name>
</gene>